<accession>A0A8H8R1V2</accession>
<feature type="transmembrane region" description="Helical" evidence="2">
    <location>
        <begin position="165"/>
        <end position="188"/>
    </location>
</feature>
<evidence type="ECO:0000256" key="2">
    <source>
        <dbReference type="SAM" id="Phobius"/>
    </source>
</evidence>
<dbReference type="Proteomes" id="UP000431533">
    <property type="component" value="Unassembled WGS sequence"/>
</dbReference>
<evidence type="ECO:0000313" key="4">
    <source>
        <dbReference type="Proteomes" id="UP000431533"/>
    </source>
</evidence>
<evidence type="ECO:0000313" key="3">
    <source>
        <dbReference type="EMBL" id="TVY26864.1"/>
    </source>
</evidence>
<feature type="compositionally biased region" description="Basic and acidic residues" evidence="1">
    <location>
        <begin position="335"/>
        <end position="344"/>
    </location>
</feature>
<feature type="compositionally biased region" description="Polar residues" evidence="1">
    <location>
        <begin position="67"/>
        <end position="77"/>
    </location>
</feature>
<comment type="caution">
    <text evidence="3">The sequence shown here is derived from an EMBL/GenBank/DDBJ whole genome shotgun (WGS) entry which is preliminary data.</text>
</comment>
<organism evidence="3 4">
    <name type="scientific">Lachnellula hyalina</name>
    <dbReference type="NCBI Taxonomy" id="1316788"/>
    <lineage>
        <taxon>Eukaryota</taxon>
        <taxon>Fungi</taxon>
        <taxon>Dikarya</taxon>
        <taxon>Ascomycota</taxon>
        <taxon>Pezizomycotina</taxon>
        <taxon>Leotiomycetes</taxon>
        <taxon>Helotiales</taxon>
        <taxon>Lachnaceae</taxon>
        <taxon>Lachnellula</taxon>
    </lineage>
</organism>
<dbReference type="RefSeq" id="XP_031005652.1">
    <property type="nucleotide sequence ID" value="XM_031149411.1"/>
</dbReference>
<feature type="compositionally biased region" description="Polar residues" evidence="1">
    <location>
        <begin position="253"/>
        <end position="264"/>
    </location>
</feature>
<dbReference type="GeneID" id="41984650"/>
<protein>
    <recommendedName>
        <fullName evidence="5">Mid2 domain-containing protein</fullName>
    </recommendedName>
</protein>
<proteinExistence type="predicted"/>
<sequence>MVPFYTFDELSSSTWTSFLDITPSHKPSLGMRNVHSAILTYLLCLVLHCVAESGQGPETAVGPPSTPTFADSNTARASSPPTVSPITSPITQATTFASVVPYSTLSSSELSYSSPIPTSSTLQAVTQAVTDGFGYTSTSSPIPSTSMATSISPDSGSNSNSHRNLVIILSAVLGFVGILLITGAILLITRYLRNQSPFAHRGASPINDEEIASWRGTSSEQKQAVPYSTQPSVTHDANTVGLAQTPGWIWPTSTSAVQPATPNPASIVPDTPSFLAKAPNARAGLTDETVPGAVPFIPPIKRQSSRLSKAPRGHARSKSRRSSLSAKSMWSYKEPSMEMKRKETTPTWFDPEDDHNTGRELRDIDTSNDSPGTSIFDGLSAGGLSPRPKSRSRLREAEKENEHGRTLA</sequence>
<evidence type="ECO:0008006" key="5">
    <source>
        <dbReference type="Google" id="ProtNLM"/>
    </source>
</evidence>
<feature type="region of interest" description="Disordered" evidence="1">
    <location>
        <begin position="215"/>
        <end position="234"/>
    </location>
</feature>
<feature type="compositionally biased region" description="Basic residues" evidence="1">
    <location>
        <begin position="309"/>
        <end position="321"/>
    </location>
</feature>
<dbReference type="OrthoDB" id="4120617at2759"/>
<feature type="region of interest" description="Disordered" evidence="1">
    <location>
        <begin position="55"/>
        <end position="86"/>
    </location>
</feature>
<keyword evidence="2" id="KW-1133">Transmembrane helix</keyword>
<feature type="compositionally biased region" description="Basic and acidic residues" evidence="1">
    <location>
        <begin position="354"/>
        <end position="365"/>
    </location>
</feature>
<gene>
    <name evidence="3" type="ORF">LHYA1_G004452</name>
</gene>
<dbReference type="EMBL" id="QGMH01000060">
    <property type="protein sequence ID" value="TVY26864.1"/>
    <property type="molecule type" value="Genomic_DNA"/>
</dbReference>
<keyword evidence="2" id="KW-0472">Membrane</keyword>
<reference evidence="3 4" key="1">
    <citation type="submission" date="2018-05" db="EMBL/GenBank/DDBJ databases">
        <title>Genome sequencing and assembly of the regulated plant pathogen Lachnellula willkommii and related sister species for the development of diagnostic species identification markers.</title>
        <authorList>
            <person name="Giroux E."/>
            <person name="Bilodeau G."/>
        </authorList>
    </citation>
    <scope>NUCLEOTIDE SEQUENCE [LARGE SCALE GENOMIC DNA]</scope>
    <source>
        <strain evidence="3 4">CBS 185.66</strain>
    </source>
</reference>
<evidence type="ECO:0000256" key="1">
    <source>
        <dbReference type="SAM" id="MobiDB-lite"/>
    </source>
</evidence>
<feature type="compositionally biased region" description="Basic and acidic residues" evidence="1">
    <location>
        <begin position="393"/>
        <end position="408"/>
    </location>
</feature>
<feature type="region of interest" description="Disordered" evidence="1">
    <location>
        <begin position="253"/>
        <end position="273"/>
    </location>
</feature>
<keyword evidence="2" id="KW-0812">Transmembrane</keyword>
<feature type="region of interest" description="Disordered" evidence="1">
    <location>
        <begin position="285"/>
        <end position="408"/>
    </location>
</feature>
<name>A0A8H8R1V2_9HELO</name>
<dbReference type="AlphaFoldDB" id="A0A8H8R1V2"/>
<keyword evidence="4" id="KW-1185">Reference proteome</keyword>